<dbReference type="Gene3D" id="3.20.20.80">
    <property type="entry name" value="Glycosidases"/>
    <property type="match status" value="1"/>
</dbReference>
<evidence type="ECO:0000256" key="1">
    <source>
        <dbReference type="ARBA" id="ARBA00007754"/>
    </source>
</evidence>
<name>F4RT08_MELLP</name>
<evidence type="ECO:0000256" key="2">
    <source>
        <dbReference type="ARBA" id="ARBA00022801"/>
    </source>
</evidence>
<keyword evidence="7" id="KW-1185">Reference proteome</keyword>
<dbReference type="InterPro" id="IPR000805">
    <property type="entry name" value="Glyco_hydro_26"/>
</dbReference>
<feature type="active site" description="Proton donor" evidence="4">
    <location>
        <position position="75"/>
    </location>
</feature>
<feature type="active site" description="Nucleophile" evidence="4">
    <location>
        <position position="189"/>
    </location>
</feature>
<accession>F4RT08</accession>
<keyword evidence="2 4" id="KW-0378">Hydrolase</keyword>
<comment type="similarity">
    <text evidence="1 4">Belongs to the glycosyl hydrolase 26 family.</text>
</comment>
<dbReference type="InterPro" id="IPR022790">
    <property type="entry name" value="GH26_dom"/>
</dbReference>
<gene>
    <name evidence="6" type="ORF">MELLADRAFT_56670</name>
</gene>
<evidence type="ECO:0000256" key="3">
    <source>
        <dbReference type="ARBA" id="ARBA00023295"/>
    </source>
</evidence>
<dbReference type="AlphaFoldDB" id="F4RT08"/>
<feature type="domain" description="GH26" evidence="5">
    <location>
        <begin position="1"/>
        <end position="271"/>
    </location>
</feature>
<evidence type="ECO:0000313" key="6">
    <source>
        <dbReference type="EMBL" id="EGG04511.1"/>
    </source>
</evidence>
<dbReference type="GO" id="GO:0016985">
    <property type="term" value="F:mannan endo-1,4-beta-mannosidase activity"/>
    <property type="evidence" value="ECO:0007669"/>
    <property type="project" value="InterPro"/>
</dbReference>
<dbReference type="HOGENOM" id="CLU_043977_0_0_1"/>
<sequence>MSIVGDYVEIDDTLSNLGWHVPTIKKLEGNPVWCIGLMPTKGLESITWEVADKIAKKLKHINDQGITVWLRFGHEMNGEWYCWGMKPELFKEKWNLLGERVKATTSMTYMLWSPNAIFGDSIDSLKGGYTKYWPGSKYVDIAGLSFYHWGKSYHRLNIAPDQDEVVGKIHEFNKLYGDGGEGKPIVIAETAASYTYNQWTKAPVEGGASELDIKMKWAHLLLDRYIKKVVPNLRAMIWFEIIKDENATGDTPVRTEDFRLIVGNRQVSSAAAEFFKNSV</sequence>
<dbReference type="GeneID" id="18929056"/>
<dbReference type="RefSeq" id="XP_007412302.1">
    <property type="nucleotide sequence ID" value="XM_007412240.1"/>
</dbReference>
<dbReference type="GO" id="GO:0006080">
    <property type="term" value="P:substituted mannan metabolic process"/>
    <property type="evidence" value="ECO:0007669"/>
    <property type="project" value="InterPro"/>
</dbReference>
<keyword evidence="3 4" id="KW-0326">Glycosidase</keyword>
<evidence type="ECO:0000259" key="5">
    <source>
        <dbReference type="PROSITE" id="PS51764"/>
    </source>
</evidence>
<dbReference type="Proteomes" id="UP000001072">
    <property type="component" value="Unassembled WGS sequence"/>
</dbReference>
<dbReference type="Pfam" id="PF02156">
    <property type="entry name" value="Glyco_hydro_26"/>
    <property type="match status" value="1"/>
</dbReference>
<dbReference type="InterPro" id="IPR017853">
    <property type="entry name" value="GH"/>
</dbReference>
<dbReference type="VEuPathDB" id="FungiDB:MELLADRAFT_56670"/>
<protein>
    <submittedName>
        <fullName evidence="6">Family 26 glycoside hydrolase</fullName>
    </submittedName>
</protein>
<dbReference type="PANTHER" id="PTHR40079">
    <property type="entry name" value="MANNAN ENDO-1,4-BETA-MANNOSIDASE E-RELATED"/>
    <property type="match status" value="1"/>
</dbReference>
<evidence type="ECO:0000313" key="7">
    <source>
        <dbReference type="Proteomes" id="UP000001072"/>
    </source>
</evidence>
<evidence type="ECO:0000256" key="4">
    <source>
        <dbReference type="PROSITE-ProRule" id="PRU01100"/>
    </source>
</evidence>
<dbReference type="PROSITE" id="PS51764">
    <property type="entry name" value="GH26"/>
    <property type="match status" value="1"/>
</dbReference>
<dbReference type="PANTHER" id="PTHR40079:SF6">
    <property type="entry name" value="GH26 DOMAIN-CONTAINING PROTEIN"/>
    <property type="match status" value="1"/>
</dbReference>
<dbReference type="InParanoid" id="F4RT08"/>
<organism evidence="7">
    <name type="scientific">Melampsora larici-populina (strain 98AG31 / pathotype 3-4-7)</name>
    <name type="common">Poplar leaf rust fungus</name>
    <dbReference type="NCBI Taxonomy" id="747676"/>
    <lineage>
        <taxon>Eukaryota</taxon>
        <taxon>Fungi</taxon>
        <taxon>Dikarya</taxon>
        <taxon>Basidiomycota</taxon>
        <taxon>Pucciniomycotina</taxon>
        <taxon>Pucciniomycetes</taxon>
        <taxon>Pucciniales</taxon>
        <taxon>Melampsoraceae</taxon>
        <taxon>Melampsora</taxon>
    </lineage>
</organism>
<dbReference type="KEGG" id="mlr:MELLADRAFT_56670"/>
<proteinExistence type="inferred from homology"/>
<reference evidence="7" key="1">
    <citation type="journal article" date="2011" name="Proc. Natl. Acad. Sci. U.S.A.">
        <title>Obligate biotrophy features unraveled by the genomic analysis of rust fungi.</title>
        <authorList>
            <person name="Duplessis S."/>
            <person name="Cuomo C.A."/>
            <person name="Lin Y.-C."/>
            <person name="Aerts A."/>
            <person name="Tisserant E."/>
            <person name="Veneault-Fourrey C."/>
            <person name="Joly D.L."/>
            <person name="Hacquard S."/>
            <person name="Amselem J."/>
            <person name="Cantarel B.L."/>
            <person name="Chiu R."/>
            <person name="Coutinho P.M."/>
            <person name="Feau N."/>
            <person name="Field M."/>
            <person name="Frey P."/>
            <person name="Gelhaye E."/>
            <person name="Goldberg J."/>
            <person name="Grabherr M.G."/>
            <person name="Kodira C.D."/>
            <person name="Kohler A."/>
            <person name="Kuees U."/>
            <person name="Lindquist E.A."/>
            <person name="Lucas S.M."/>
            <person name="Mago R."/>
            <person name="Mauceli E."/>
            <person name="Morin E."/>
            <person name="Murat C."/>
            <person name="Pangilinan J.L."/>
            <person name="Park R."/>
            <person name="Pearson M."/>
            <person name="Quesneville H."/>
            <person name="Rouhier N."/>
            <person name="Sakthikumar S."/>
            <person name="Salamov A.A."/>
            <person name="Schmutz J."/>
            <person name="Selles B."/>
            <person name="Shapiro H."/>
            <person name="Tanguay P."/>
            <person name="Tuskan G.A."/>
            <person name="Henrissat B."/>
            <person name="Van de Peer Y."/>
            <person name="Rouze P."/>
            <person name="Ellis J.G."/>
            <person name="Dodds P.N."/>
            <person name="Schein J.E."/>
            <person name="Zhong S."/>
            <person name="Hamelin R.C."/>
            <person name="Grigoriev I.V."/>
            <person name="Szabo L.J."/>
            <person name="Martin F."/>
        </authorList>
    </citation>
    <scope>NUCLEOTIDE SEQUENCE [LARGE SCALE GENOMIC DNA]</scope>
    <source>
        <strain evidence="7">98AG31 / pathotype 3-4-7</strain>
    </source>
</reference>
<dbReference type="SUPFAM" id="SSF51445">
    <property type="entry name" value="(Trans)glycosidases"/>
    <property type="match status" value="1"/>
</dbReference>
<dbReference type="EMBL" id="GL883118">
    <property type="protein sequence ID" value="EGG04511.1"/>
    <property type="molecule type" value="Genomic_DNA"/>
</dbReference>
<dbReference type="eggNOG" id="ENOG502S6DF">
    <property type="taxonomic scope" value="Eukaryota"/>
</dbReference>
<dbReference type="OrthoDB" id="428177at2759"/>